<protein>
    <recommendedName>
        <fullName evidence="4">Immunoglobulin domain-containing protein</fullName>
    </recommendedName>
</protein>
<dbReference type="InterPro" id="IPR013083">
    <property type="entry name" value="Znf_RING/FYVE/PHD"/>
</dbReference>
<dbReference type="Pfam" id="PF07679">
    <property type="entry name" value="I-set"/>
    <property type="match status" value="1"/>
</dbReference>
<feature type="compositionally biased region" description="Polar residues" evidence="3">
    <location>
        <begin position="1802"/>
        <end position="1811"/>
    </location>
</feature>
<evidence type="ECO:0000313" key="5">
    <source>
        <dbReference type="EMBL" id="KAK8390306.1"/>
    </source>
</evidence>
<dbReference type="Proteomes" id="UP001487740">
    <property type="component" value="Unassembled WGS sequence"/>
</dbReference>
<feature type="region of interest" description="Disordered" evidence="3">
    <location>
        <begin position="1663"/>
        <end position="1753"/>
    </location>
</feature>
<feature type="compositionally biased region" description="Polar residues" evidence="3">
    <location>
        <begin position="1888"/>
        <end position="1897"/>
    </location>
</feature>
<feature type="compositionally biased region" description="Basic and acidic residues" evidence="3">
    <location>
        <begin position="609"/>
        <end position="619"/>
    </location>
</feature>
<dbReference type="Gene3D" id="2.60.40.10">
    <property type="entry name" value="Immunoglobulins"/>
    <property type="match status" value="2"/>
</dbReference>
<feature type="compositionally biased region" description="Low complexity" evidence="3">
    <location>
        <begin position="592"/>
        <end position="602"/>
    </location>
</feature>
<feature type="compositionally biased region" description="Low complexity" evidence="3">
    <location>
        <begin position="386"/>
        <end position="396"/>
    </location>
</feature>
<feature type="domain" description="Immunoglobulin" evidence="4">
    <location>
        <begin position="700"/>
        <end position="785"/>
    </location>
</feature>
<feature type="compositionally biased region" description="Basic and acidic residues" evidence="3">
    <location>
        <begin position="1595"/>
        <end position="1608"/>
    </location>
</feature>
<feature type="region of interest" description="Disordered" evidence="3">
    <location>
        <begin position="1289"/>
        <end position="1315"/>
    </location>
</feature>
<gene>
    <name evidence="5" type="ORF">O3P69_010173</name>
</gene>
<name>A0AAW0TUE6_SCYPA</name>
<dbReference type="SUPFAM" id="SSF48726">
    <property type="entry name" value="Immunoglobulin"/>
    <property type="match status" value="2"/>
</dbReference>
<feature type="compositionally biased region" description="Basic and acidic residues" evidence="3">
    <location>
        <begin position="1697"/>
        <end position="1716"/>
    </location>
</feature>
<feature type="region of interest" description="Disordered" evidence="3">
    <location>
        <begin position="1476"/>
        <end position="1644"/>
    </location>
</feature>
<dbReference type="InterPro" id="IPR036179">
    <property type="entry name" value="Ig-like_dom_sf"/>
</dbReference>
<dbReference type="SUPFAM" id="SSF57903">
    <property type="entry name" value="FYVE/PHD zinc finger"/>
    <property type="match status" value="1"/>
</dbReference>
<feature type="compositionally biased region" description="Polar residues" evidence="3">
    <location>
        <begin position="1152"/>
        <end position="1162"/>
    </location>
</feature>
<feature type="compositionally biased region" description="Polar residues" evidence="3">
    <location>
        <begin position="522"/>
        <end position="531"/>
    </location>
</feature>
<feature type="compositionally biased region" description="Basic and acidic residues" evidence="3">
    <location>
        <begin position="1520"/>
        <end position="1534"/>
    </location>
</feature>
<evidence type="ECO:0000256" key="2">
    <source>
        <dbReference type="ARBA" id="ARBA00023319"/>
    </source>
</evidence>
<feature type="region of interest" description="Disordered" evidence="3">
    <location>
        <begin position="369"/>
        <end position="416"/>
    </location>
</feature>
<keyword evidence="1" id="KW-1015">Disulfide bond</keyword>
<dbReference type="SMART" id="SM00409">
    <property type="entry name" value="IG"/>
    <property type="match status" value="2"/>
</dbReference>
<evidence type="ECO:0000256" key="3">
    <source>
        <dbReference type="SAM" id="MobiDB-lite"/>
    </source>
</evidence>
<feature type="region of interest" description="Disordered" evidence="3">
    <location>
        <begin position="1790"/>
        <end position="1819"/>
    </location>
</feature>
<evidence type="ECO:0000313" key="6">
    <source>
        <dbReference type="Proteomes" id="UP001487740"/>
    </source>
</evidence>
<feature type="region of interest" description="Disordered" evidence="3">
    <location>
        <begin position="2027"/>
        <end position="2066"/>
    </location>
</feature>
<feature type="region of interest" description="Disordered" evidence="3">
    <location>
        <begin position="1131"/>
        <end position="1211"/>
    </location>
</feature>
<reference evidence="5 6" key="1">
    <citation type="submission" date="2023-03" db="EMBL/GenBank/DDBJ databases">
        <title>High-quality genome of Scylla paramamosain provides insights in environmental adaptation.</title>
        <authorList>
            <person name="Zhang L."/>
        </authorList>
    </citation>
    <scope>NUCLEOTIDE SEQUENCE [LARGE SCALE GENOMIC DNA]</scope>
    <source>
        <strain evidence="5">LZ_2023a</strain>
        <tissue evidence="5">Muscle</tissue>
    </source>
</reference>
<dbReference type="Gene3D" id="3.30.40.10">
    <property type="entry name" value="Zinc/RING finger domain, C3HC4 (zinc finger)"/>
    <property type="match status" value="1"/>
</dbReference>
<keyword evidence="6" id="KW-1185">Reference proteome</keyword>
<comment type="caution">
    <text evidence="5">The sequence shown here is derived from an EMBL/GenBank/DDBJ whole genome shotgun (WGS) entry which is preliminary data.</text>
</comment>
<feature type="region of interest" description="Disordered" evidence="3">
    <location>
        <begin position="579"/>
        <end position="681"/>
    </location>
</feature>
<feature type="compositionally biased region" description="Polar residues" evidence="3">
    <location>
        <begin position="1633"/>
        <end position="1644"/>
    </location>
</feature>
<dbReference type="InterPro" id="IPR013783">
    <property type="entry name" value="Ig-like_fold"/>
</dbReference>
<feature type="region of interest" description="Disordered" evidence="3">
    <location>
        <begin position="520"/>
        <end position="543"/>
    </location>
</feature>
<dbReference type="InterPro" id="IPR013098">
    <property type="entry name" value="Ig_I-set"/>
</dbReference>
<dbReference type="InterPro" id="IPR011011">
    <property type="entry name" value="Znf_FYVE_PHD"/>
</dbReference>
<dbReference type="PANTHER" id="PTHR47633">
    <property type="entry name" value="IMMUNOGLOBULIN"/>
    <property type="match status" value="1"/>
</dbReference>
<feature type="region of interest" description="Disordered" evidence="3">
    <location>
        <begin position="1094"/>
        <end position="1119"/>
    </location>
</feature>
<evidence type="ECO:0000259" key="4">
    <source>
        <dbReference type="SMART" id="SM00409"/>
    </source>
</evidence>
<dbReference type="FunFam" id="2.60.40.10:FF:000032">
    <property type="entry name" value="palladin isoform X1"/>
    <property type="match status" value="1"/>
</dbReference>
<feature type="compositionally biased region" description="Low complexity" evidence="3">
    <location>
        <begin position="1175"/>
        <end position="1187"/>
    </location>
</feature>
<feature type="compositionally biased region" description="Polar residues" evidence="3">
    <location>
        <begin position="1131"/>
        <end position="1144"/>
    </location>
</feature>
<sequence>MTHQPPASVGNDAPCLLEAASLLHGPVPHVPILPLLPLLALPALPAPPLPRHHLRALPSPPAVLVAAKRQRGSRGGGERCGRCGGGFSLFFNKRVVCGGPCQVTVCRRCAPWSPAAKAYVCGVCAAPLATPTTPVTPVTPSTPQGTRSKERKEVEAGVRSHIEALVEGQVGGPLDPVSASPTTAHPLQRRLFSTHHAALSTAIAKLSYSLQMSILNRPLPPEELPTTRHAHLTDRVTQVLRDAMILPRQMESYDPAVSPETPVEDFNSHTYEDILATAILNKVLESCEGKRPDEVTIEVSHDVASTDTDSGMSGGAKESRRGRHKSEAGSEGSEESPDQGVVTDECWGPAYAAHDAPLQFKIEEHVEEVTTHHVTDEDEDDDGDASDSGSWRGSRGSLEDRKRTRRHKKVTQHSVTQDPLVSCLPVALPDPNQVTSRRVSFPELGRDIIQDSCSDTECCTVSPSDMVVEADSWEENWLFRRQRLAGVNNSDPITMLIPNPEAHITPTVGNRDVDELSELSEQRSVCSSEPWSDSDGEGEGLYSCSPNAASRELSLLAGEIVAEFGQQDQEYTVDYSAASRMAARRTPPPHSPSYSKPSRPHSLPQHTRHPMEASREHHNGRPVRGTSRDSESVSDTERPVPKPRKLSLATTPSSKASDKSPGKPLSSPMEDLTILSPPLDVPLPSEAKSSSETVWFVETPQDCIVLQGRTLRLSCVLNTKRPMGLTWYHNGSLVQSGGQEVWAWRRGPTHHLHLYNMTPAAAGVYAAAAYTASHCVWAFCRVHYKASARPAKQPTFTKGLTDAAVEECGELTLQCQVQGHPEPRVTFSRGTQQLQPSSRLAIESDQYGTWTLRLSDCALADAGQVTATASNTLASATCRCQVKVFPEGTSLPRQDASRSSRQHQSQSNQQLKGRSGSKPTQRTPHPGPHLSDNTARTPSTAALTTPSHLQLEDSLTTSSGAKSGGGEQEDILQVPTKPGTAPGKPDDLDGALEELHDTIVEETQRSPLLLLSNTASASEASVHEELDAIDSGVGGGGGGSGVGAAAVSVRQSGQGSSKHQHHLFNIAEEASDLAACGGESFPFAPVHGASLDLDYYPSSHDDNTSSSSSSDTDNNEDGKELTLIRPSDYLNSTSSAHQIPQTNLPALPSTLPPNQLHASSSLEDPCLQKHESCPRDSPSSGSPSDAPQTATGTIAEREHRKWEAAVPLPNNPYSPERLAHRLSHTRPPDHAIYTRSSSVEVDLDPSLQDGIPCRADLNRYSRDYYVAGGTNGTAAAQSRSNFVNHQKHGQEHSQTFKPQHLTNGCHTPPNTSQQVTRNGQEIRIALGGNQNSVTSKIQNLRDSQGKSEVEAGSLEVVGSCKAVDWKDELKDIQAARVEQEVARLQRTIDEKQRRWETYARHAPGRGISTLSDSSTEHLHHPRSEVYLLPPRHDLWRTVSEDTISVPLREATPQQPLLRHTSMDSLRPTTKVSNIQSLAHQPQQSTTSINSVGSSSIDGQPPNHSTLSHLGRSLESIGGYSDREAMDSDGSHHTPESPALPSVKKLASRFDTGPQKVNNLDKHGKNNSLSHSGKNIHSSGRVPQTDRATYTNNLNKRNEKPYVMKEVRSLAKPSPPPDPDTYSSDNWESDDAETVTSMSLPPTPVSLSNKYSFSTSSLIDTDSSHFDPKDTDTQAPGTFFGVTLRRTNRSSPVHVYSRKRDSTSSESSRADQKEMNLRRLSSTSEASVEQVQGPSSVGRQQTPSSSEEDAPATLRQSTIIKVDQNPRFSFSGHQNSVPFRKYAKSQSLVDLHQPENQSPPPSFSRQQHNSPSVRGYAFAPKGKRSMSNFLRAYTRQKSLHDIHQIDEKAEENFSIQGADDDYIQQRFLDQRKEPASLPTTLRKAKSEKTLTSIGNDSKNPLDLNTIASSKKSQSPKRMYEPTTVNGSTKKEIMHKNTSTTSAPKDSVQASVALVTTPSQEAKASVAVVTTPSQETKPSVAVVTTPSQETKASVAVATTPNQETKASVTVVTTPSQEMKASVAIVTMPSQETNSVEEKIADMEKSVPKVTGHSSEGNKSPLESREDDEHVAATIVYCSGEDPSEIILNEAHVSAFQEHLKKEVQHFSEESSL</sequence>
<dbReference type="InterPro" id="IPR003599">
    <property type="entry name" value="Ig_sub"/>
</dbReference>
<feature type="compositionally biased region" description="Basic and acidic residues" evidence="3">
    <location>
        <begin position="2033"/>
        <end position="2044"/>
    </location>
</feature>
<feature type="compositionally biased region" description="Low complexity" evidence="3">
    <location>
        <begin position="1484"/>
        <end position="1496"/>
    </location>
</feature>
<dbReference type="EMBL" id="JARAKH010000025">
    <property type="protein sequence ID" value="KAK8390306.1"/>
    <property type="molecule type" value="Genomic_DNA"/>
</dbReference>
<feature type="region of interest" description="Disordered" evidence="3">
    <location>
        <begin position="889"/>
        <end position="990"/>
    </location>
</feature>
<feature type="compositionally biased region" description="Low complexity" evidence="3">
    <location>
        <begin position="893"/>
        <end position="910"/>
    </location>
</feature>
<feature type="domain" description="Immunoglobulin" evidence="4">
    <location>
        <begin position="800"/>
        <end position="885"/>
    </location>
</feature>
<feature type="compositionally biased region" description="Basic and acidic residues" evidence="3">
    <location>
        <begin position="626"/>
        <end position="640"/>
    </location>
</feature>
<accession>A0AAW0TUE6</accession>
<organism evidence="5 6">
    <name type="scientific">Scylla paramamosain</name>
    <name type="common">Mud crab</name>
    <dbReference type="NCBI Taxonomy" id="85552"/>
    <lineage>
        <taxon>Eukaryota</taxon>
        <taxon>Metazoa</taxon>
        <taxon>Ecdysozoa</taxon>
        <taxon>Arthropoda</taxon>
        <taxon>Crustacea</taxon>
        <taxon>Multicrustacea</taxon>
        <taxon>Malacostraca</taxon>
        <taxon>Eumalacostraca</taxon>
        <taxon>Eucarida</taxon>
        <taxon>Decapoda</taxon>
        <taxon>Pleocyemata</taxon>
        <taxon>Brachyura</taxon>
        <taxon>Eubrachyura</taxon>
        <taxon>Portunoidea</taxon>
        <taxon>Portunidae</taxon>
        <taxon>Portuninae</taxon>
        <taxon>Scylla</taxon>
    </lineage>
</organism>
<feature type="compositionally biased region" description="Polar residues" evidence="3">
    <location>
        <begin position="1292"/>
        <end position="1315"/>
    </location>
</feature>
<feature type="compositionally biased region" description="Polar residues" evidence="3">
    <location>
        <begin position="931"/>
        <end position="961"/>
    </location>
</feature>
<feature type="compositionally biased region" description="Polar residues" evidence="3">
    <location>
        <begin position="1718"/>
        <end position="1744"/>
    </location>
</feature>
<feature type="region of interest" description="Disordered" evidence="3">
    <location>
        <begin position="299"/>
        <end position="344"/>
    </location>
</feature>
<keyword evidence="2" id="KW-0393">Immunoglobulin domain</keyword>
<feature type="region of interest" description="Disordered" evidence="3">
    <location>
        <begin position="1885"/>
        <end position="1922"/>
    </location>
</feature>
<evidence type="ECO:0000256" key="1">
    <source>
        <dbReference type="ARBA" id="ARBA00023157"/>
    </source>
</evidence>
<feature type="compositionally biased region" description="Polar residues" evidence="3">
    <location>
        <begin position="1565"/>
        <end position="1594"/>
    </location>
</feature>
<feature type="compositionally biased region" description="Acidic residues" evidence="3">
    <location>
        <begin position="376"/>
        <end position="385"/>
    </location>
</feature>
<proteinExistence type="predicted"/>